<dbReference type="InterPro" id="IPR041055">
    <property type="entry name" value="Kinase-PolyVal"/>
</dbReference>
<proteinExistence type="predicted"/>
<dbReference type="AlphaFoldDB" id="A0A3E1P2N2"/>
<protein>
    <submittedName>
        <fullName evidence="1">Uncharacterized protein</fullName>
    </submittedName>
</protein>
<comment type="caution">
    <text evidence="1">The sequence shown here is derived from an EMBL/GenBank/DDBJ whole genome shotgun (WGS) entry which is preliminary data.</text>
</comment>
<organism evidence="1 2">
    <name type="scientific">Chitinophaga silvisoli</name>
    <dbReference type="NCBI Taxonomy" id="2291814"/>
    <lineage>
        <taxon>Bacteria</taxon>
        <taxon>Pseudomonadati</taxon>
        <taxon>Bacteroidota</taxon>
        <taxon>Chitinophagia</taxon>
        <taxon>Chitinophagales</taxon>
        <taxon>Chitinophagaceae</taxon>
        <taxon>Chitinophaga</taxon>
    </lineage>
</organism>
<evidence type="ECO:0000313" key="1">
    <source>
        <dbReference type="EMBL" id="RFM34238.1"/>
    </source>
</evidence>
<dbReference type="Pfam" id="PF18762">
    <property type="entry name" value="Kinase-PolyVal"/>
    <property type="match status" value="1"/>
</dbReference>
<sequence>MLSNDTRRKLEHIVRGDSLEGAKDHCTAARNYLCAGFSTSRTVKKDFERNAIIKKEQAEHLKEFASDNNLWVSSLPDHAFYLTRGGEAEVYLGNDGQSVIKLNDAIYYATWLEFFNSITIHNLLFPATSYTFLGFIETAGVLKAVLKQPFIIADDLVDLNDVKQHLAYNGFENIKRNDYKNSSLGILLEDIHDENVLSNSGLLFFIDTVFYTISE</sequence>
<reference evidence="1 2" key="1">
    <citation type="submission" date="2018-08" db="EMBL/GenBank/DDBJ databases">
        <title>Chitinophaga sp. K20C18050901, a novel bacterium isolated from forest soil.</title>
        <authorList>
            <person name="Wang C."/>
        </authorList>
    </citation>
    <scope>NUCLEOTIDE SEQUENCE [LARGE SCALE GENOMIC DNA]</scope>
    <source>
        <strain evidence="1 2">K20C18050901</strain>
    </source>
</reference>
<name>A0A3E1P2N2_9BACT</name>
<dbReference type="RefSeq" id="WP_116853826.1">
    <property type="nucleotide sequence ID" value="NZ_QTJV01000004.1"/>
</dbReference>
<evidence type="ECO:0000313" key="2">
    <source>
        <dbReference type="Proteomes" id="UP000261174"/>
    </source>
</evidence>
<gene>
    <name evidence="1" type="ORF">DXN04_13225</name>
</gene>
<dbReference type="EMBL" id="QTJV01000004">
    <property type="protein sequence ID" value="RFM34238.1"/>
    <property type="molecule type" value="Genomic_DNA"/>
</dbReference>
<dbReference type="Proteomes" id="UP000261174">
    <property type="component" value="Unassembled WGS sequence"/>
</dbReference>
<dbReference type="OrthoDB" id="1079625at2"/>
<keyword evidence="2" id="KW-1185">Reference proteome</keyword>
<accession>A0A3E1P2N2</accession>